<dbReference type="SUPFAM" id="SSF53474">
    <property type="entry name" value="alpha/beta-Hydrolases"/>
    <property type="match status" value="1"/>
</dbReference>
<name>A0ABS3QCW4_9BACT</name>
<accession>A0ABS3QCW4</accession>
<dbReference type="GO" id="GO:0016787">
    <property type="term" value="F:hydrolase activity"/>
    <property type="evidence" value="ECO:0007669"/>
    <property type="project" value="UniProtKB-KW"/>
</dbReference>
<dbReference type="PANTHER" id="PTHR43798:SF33">
    <property type="entry name" value="HYDROLASE, PUTATIVE (AFU_ORTHOLOGUE AFUA_2G14860)-RELATED"/>
    <property type="match status" value="1"/>
</dbReference>
<dbReference type="Proteomes" id="UP000664369">
    <property type="component" value="Unassembled WGS sequence"/>
</dbReference>
<evidence type="ECO:0000259" key="1">
    <source>
        <dbReference type="Pfam" id="PF00561"/>
    </source>
</evidence>
<evidence type="ECO:0000313" key="3">
    <source>
        <dbReference type="Proteomes" id="UP000664369"/>
    </source>
</evidence>
<protein>
    <submittedName>
        <fullName evidence="2">Alpha/beta fold hydrolase</fullName>
    </submittedName>
</protein>
<reference evidence="2 3" key="1">
    <citation type="submission" date="2021-03" db="EMBL/GenBank/DDBJ databases">
        <authorList>
            <person name="Kim M.K."/>
        </authorList>
    </citation>
    <scope>NUCLEOTIDE SEQUENCE [LARGE SCALE GENOMIC DNA]</scope>
    <source>
        <strain evidence="2 3">BT442</strain>
    </source>
</reference>
<dbReference type="PANTHER" id="PTHR43798">
    <property type="entry name" value="MONOACYLGLYCEROL LIPASE"/>
    <property type="match status" value="1"/>
</dbReference>
<keyword evidence="3" id="KW-1185">Reference proteome</keyword>
<keyword evidence="2" id="KW-0378">Hydrolase</keyword>
<dbReference type="EMBL" id="JAGETZ010000003">
    <property type="protein sequence ID" value="MBO2009046.1"/>
    <property type="molecule type" value="Genomic_DNA"/>
</dbReference>
<dbReference type="Gene3D" id="3.40.50.1820">
    <property type="entry name" value="alpha/beta hydrolase"/>
    <property type="match status" value="1"/>
</dbReference>
<dbReference type="InterPro" id="IPR000073">
    <property type="entry name" value="AB_hydrolase_1"/>
</dbReference>
<organism evidence="2 3">
    <name type="scientific">Hymenobacter negativus</name>
    <dbReference type="NCBI Taxonomy" id="2795026"/>
    <lineage>
        <taxon>Bacteria</taxon>
        <taxon>Pseudomonadati</taxon>
        <taxon>Bacteroidota</taxon>
        <taxon>Cytophagia</taxon>
        <taxon>Cytophagales</taxon>
        <taxon>Hymenobacteraceae</taxon>
        <taxon>Hymenobacter</taxon>
    </lineage>
</organism>
<feature type="domain" description="AB hydrolase-1" evidence="1">
    <location>
        <begin position="64"/>
        <end position="338"/>
    </location>
</feature>
<gene>
    <name evidence="2" type="ORF">J4E00_08275</name>
</gene>
<evidence type="ECO:0000313" key="2">
    <source>
        <dbReference type="EMBL" id="MBO2009046.1"/>
    </source>
</evidence>
<comment type="caution">
    <text evidence="2">The sequence shown here is derived from an EMBL/GenBank/DDBJ whole genome shotgun (WGS) entry which is preliminary data.</text>
</comment>
<dbReference type="RefSeq" id="WP_208174671.1">
    <property type="nucleotide sequence ID" value="NZ_JAGETZ010000003.1"/>
</dbReference>
<proteinExistence type="predicted"/>
<dbReference type="InterPro" id="IPR029058">
    <property type="entry name" value="AB_hydrolase_fold"/>
</dbReference>
<dbReference type="Pfam" id="PF00561">
    <property type="entry name" value="Abhydrolase_1"/>
    <property type="match status" value="1"/>
</dbReference>
<dbReference type="InterPro" id="IPR050266">
    <property type="entry name" value="AB_hydrolase_sf"/>
</dbReference>
<sequence length="355" mass="38677">MNTTSSVKKCLWELLMLALLAGRGYGQQLKSRDVRREDFIVAGQAGELSVRRVTIGVPVAGRRVLLLVHGGGAGGVASFDLAVPGGSLAADLAERGLTVYVLNIRGWGGSADPPVGATDTTCVNLSCREAADDIAQVVQAVRRRERVQQVALFGWASGGHWAGYYASHHPRRVSHFISLNALYGVRAPWRLRPGFARPTDSTHFNRALGPWRMTGVAGMSPAVWDQLIPVADKAQWRDPAVARAYAETAVALDRGSSTRTPPTLRVPGGWREESFYQSLGATYWRAQALRMPVLALRGELDFWSRPADLAALAAALPPSGRHRTVSLPLATHFVFLDRADKGRDQLLREIVDFLQ</sequence>